<dbReference type="Gramene" id="KMS94834">
    <property type="protein sequence ID" value="KMS94834"/>
    <property type="gene ID" value="BVRB_014880"/>
</dbReference>
<dbReference type="EMBL" id="KQ090798">
    <property type="protein sequence ID" value="KMS94834.1"/>
    <property type="molecule type" value="Genomic_DNA"/>
</dbReference>
<evidence type="ECO:0000256" key="1">
    <source>
        <dbReference type="SAM" id="MobiDB-lite"/>
    </source>
</evidence>
<dbReference type="Proteomes" id="UP000035740">
    <property type="component" value="Unassembled WGS sequence"/>
</dbReference>
<name>A0A0J8B1E2_BETVV</name>
<feature type="region of interest" description="Disordered" evidence="1">
    <location>
        <begin position="1"/>
        <end position="84"/>
    </location>
</feature>
<organism evidence="2 3">
    <name type="scientific">Beta vulgaris subsp. vulgaris</name>
    <name type="common">Beet</name>
    <dbReference type="NCBI Taxonomy" id="3555"/>
    <lineage>
        <taxon>Eukaryota</taxon>
        <taxon>Viridiplantae</taxon>
        <taxon>Streptophyta</taxon>
        <taxon>Embryophyta</taxon>
        <taxon>Tracheophyta</taxon>
        <taxon>Spermatophyta</taxon>
        <taxon>Magnoliopsida</taxon>
        <taxon>eudicotyledons</taxon>
        <taxon>Gunneridae</taxon>
        <taxon>Pentapetalae</taxon>
        <taxon>Caryophyllales</taxon>
        <taxon>Chenopodiaceae</taxon>
        <taxon>Betoideae</taxon>
        <taxon>Beta</taxon>
    </lineage>
</organism>
<accession>A0A0J8B1E2</accession>
<reference evidence="2 3" key="1">
    <citation type="journal article" date="2014" name="Nature">
        <title>The genome of the recently domesticated crop plant sugar beet (Beta vulgaris).</title>
        <authorList>
            <person name="Dohm J.C."/>
            <person name="Minoche A.E."/>
            <person name="Holtgrawe D."/>
            <person name="Capella-Gutierrez S."/>
            <person name="Zakrzewski F."/>
            <person name="Tafer H."/>
            <person name="Rupp O."/>
            <person name="Sorensen T.R."/>
            <person name="Stracke R."/>
            <person name="Reinhardt R."/>
            <person name="Goesmann A."/>
            <person name="Kraft T."/>
            <person name="Schulz B."/>
            <person name="Stadler P.F."/>
            <person name="Schmidt T."/>
            <person name="Gabaldon T."/>
            <person name="Lehrach H."/>
            <person name="Weisshaar B."/>
            <person name="Himmelbauer H."/>
        </authorList>
    </citation>
    <scope>NUCLEOTIDE SEQUENCE [LARGE SCALE GENOMIC DNA]</scope>
    <source>
        <tissue evidence="2">Taproot</tissue>
    </source>
</reference>
<evidence type="ECO:0000313" key="3">
    <source>
        <dbReference type="Proteomes" id="UP000035740"/>
    </source>
</evidence>
<protein>
    <submittedName>
        <fullName evidence="2">Uncharacterized protein</fullName>
    </submittedName>
</protein>
<feature type="compositionally biased region" description="Polar residues" evidence="1">
    <location>
        <begin position="1"/>
        <end position="11"/>
    </location>
</feature>
<evidence type="ECO:0000313" key="2">
    <source>
        <dbReference type="EMBL" id="KMS94834.1"/>
    </source>
</evidence>
<sequence>MASEWNLNDAWSPSDYDDSDNDIAPEGGDLEHLGFQLDMNEAQPASTGDNEEAATAHHNGKSGFTLPPAPAFEELEANNNQLPL</sequence>
<gene>
    <name evidence="2" type="ORF">BVRB_014880</name>
</gene>
<keyword evidence="3" id="KW-1185">Reference proteome</keyword>
<dbReference type="AlphaFoldDB" id="A0A0J8B1E2"/>
<proteinExistence type="predicted"/>